<proteinExistence type="inferred from homology"/>
<feature type="transmembrane region" description="Helical" evidence="7">
    <location>
        <begin position="94"/>
        <end position="113"/>
    </location>
</feature>
<keyword evidence="7" id="KW-0472">Membrane</keyword>
<dbReference type="InterPro" id="IPR052173">
    <property type="entry name" value="Beta-lactam_resp_regulator"/>
</dbReference>
<name>A0A561EXK4_9ACTN</name>
<comment type="caution">
    <text evidence="9">The sequence shown here is derived from an EMBL/GenBank/DDBJ whole genome shotgun (WGS) entry which is preliminary data.</text>
</comment>
<dbReference type="GO" id="GO:0006508">
    <property type="term" value="P:proteolysis"/>
    <property type="evidence" value="ECO:0007669"/>
    <property type="project" value="UniProtKB-KW"/>
</dbReference>
<dbReference type="GO" id="GO:0004222">
    <property type="term" value="F:metalloendopeptidase activity"/>
    <property type="evidence" value="ECO:0007669"/>
    <property type="project" value="InterPro"/>
</dbReference>
<evidence type="ECO:0000256" key="2">
    <source>
        <dbReference type="ARBA" id="ARBA00022723"/>
    </source>
</evidence>
<keyword evidence="5 6" id="KW-0482">Metalloprotease</keyword>
<evidence type="ECO:0000256" key="4">
    <source>
        <dbReference type="ARBA" id="ARBA00022833"/>
    </source>
</evidence>
<dbReference type="AlphaFoldDB" id="A0A561EXK4"/>
<sequence length="303" mass="31690">MIGIAVLLAYALLVGLALPHALVRARWTQRAPGLAVLVWQGLLVSFVSSLVLLAHHVVVPDRHVHGGVLGLLHVCGAATADGVGAAVAGEAAQALLPLAAGVWPLGWYVLTVARAYRSRRHHAAQLDILARPAPELSAVLVEHAVPAVYCLPGRLRRVVLTRGALDVLSPQQLRAVLAHEQAHLVGRHHLITAATEAFAHAFPGLPLGRLARAETAVLLEMVADDRAARSHSPSALVGAMCEVAAARTPGFAFGLGGSAVLLRVRRLLHPRRGPHPAAWWSTAALTLAATVLPFVVACGPGLG</sequence>
<dbReference type="PANTHER" id="PTHR34978">
    <property type="entry name" value="POSSIBLE SENSOR-TRANSDUCER PROTEIN BLAR"/>
    <property type="match status" value="1"/>
</dbReference>
<evidence type="ECO:0000256" key="5">
    <source>
        <dbReference type="ARBA" id="ARBA00023049"/>
    </source>
</evidence>
<dbReference type="RefSeq" id="WP_145794630.1">
    <property type="nucleotide sequence ID" value="NZ_BAAABR010000047.1"/>
</dbReference>
<reference evidence="9 10" key="1">
    <citation type="submission" date="2019-06" db="EMBL/GenBank/DDBJ databases">
        <title>Sequencing the genomes of 1000 actinobacteria strains.</title>
        <authorList>
            <person name="Klenk H.-P."/>
        </authorList>
    </citation>
    <scope>NUCLEOTIDE SEQUENCE [LARGE SCALE GENOMIC DNA]</scope>
    <source>
        <strain evidence="9 10">DSM 41649</strain>
    </source>
</reference>
<feature type="domain" description="Peptidase M48" evidence="8">
    <location>
        <begin position="129"/>
        <end position="195"/>
    </location>
</feature>
<keyword evidence="4 6" id="KW-0862">Zinc</keyword>
<organism evidence="9 10">
    <name type="scientific">Kitasatospora atroaurantiaca</name>
    <dbReference type="NCBI Taxonomy" id="285545"/>
    <lineage>
        <taxon>Bacteria</taxon>
        <taxon>Bacillati</taxon>
        <taxon>Actinomycetota</taxon>
        <taxon>Actinomycetes</taxon>
        <taxon>Kitasatosporales</taxon>
        <taxon>Streptomycetaceae</taxon>
        <taxon>Kitasatospora</taxon>
    </lineage>
</organism>
<dbReference type="Proteomes" id="UP000318416">
    <property type="component" value="Unassembled WGS sequence"/>
</dbReference>
<evidence type="ECO:0000259" key="8">
    <source>
        <dbReference type="Pfam" id="PF01435"/>
    </source>
</evidence>
<protein>
    <submittedName>
        <fullName evidence="9">Peptidase M48-like protein</fullName>
    </submittedName>
</protein>
<keyword evidence="1 6" id="KW-0645">Protease</keyword>
<gene>
    <name evidence="9" type="ORF">FB465_5495</name>
</gene>
<dbReference type="Gene3D" id="3.30.2010.10">
    <property type="entry name" value="Metalloproteases ('zincins'), catalytic domain"/>
    <property type="match status" value="1"/>
</dbReference>
<evidence type="ECO:0000313" key="9">
    <source>
        <dbReference type="EMBL" id="TWE20346.1"/>
    </source>
</evidence>
<evidence type="ECO:0000313" key="10">
    <source>
        <dbReference type="Proteomes" id="UP000318416"/>
    </source>
</evidence>
<evidence type="ECO:0000256" key="6">
    <source>
        <dbReference type="RuleBase" id="RU003983"/>
    </source>
</evidence>
<comment type="similarity">
    <text evidence="6">Belongs to the peptidase M48 family.</text>
</comment>
<dbReference type="PANTHER" id="PTHR34978:SF3">
    <property type="entry name" value="SLR0241 PROTEIN"/>
    <property type="match status" value="1"/>
</dbReference>
<dbReference type="InterPro" id="IPR001915">
    <property type="entry name" value="Peptidase_M48"/>
</dbReference>
<feature type="transmembrane region" description="Helical" evidence="7">
    <location>
        <begin position="277"/>
        <end position="302"/>
    </location>
</feature>
<evidence type="ECO:0000256" key="3">
    <source>
        <dbReference type="ARBA" id="ARBA00022801"/>
    </source>
</evidence>
<feature type="transmembrane region" description="Helical" evidence="7">
    <location>
        <begin position="35"/>
        <end position="54"/>
    </location>
</feature>
<keyword evidence="10" id="KW-1185">Reference proteome</keyword>
<keyword evidence="7" id="KW-0812">Transmembrane</keyword>
<keyword evidence="2" id="KW-0479">Metal-binding</keyword>
<keyword evidence="7" id="KW-1133">Transmembrane helix</keyword>
<dbReference type="Pfam" id="PF01435">
    <property type="entry name" value="Peptidase_M48"/>
    <property type="match status" value="1"/>
</dbReference>
<keyword evidence="3 6" id="KW-0378">Hydrolase</keyword>
<dbReference type="CDD" id="cd07326">
    <property type="entry name" value="M56_BlaR1_MecR1_like"/>
    <property type="match status" value="1"/>
</dbReference>
<dbReference type="OrthoDB" id="9785340at2"/>
<dbReference type="GO" id="GO:0046872">
    <property type="term" value="F:metal ion binding"/>
    <property type="evidence" value="ECO:0007669"/>
    <property type="project" value="UniProtKB-KW"/>
</dbReference>
<evidence type="ECO:0000256" key="7">
    <source>
        <dbReference type="SAM" id="Phobius"/>
    </source>
</evidence>
<dbReference type="EMBL" id="VIVR01000001">
    <property type="protein sequence ID" value="TWE20346.1"/>
    <property type="molecule type" value="Genomic_DNA"/>
</dbReference>
<comment type="cofactor">
    <cofactor evidence="6">
        <name>Zn(2+)</name>
        <dbReference type="ChEBI" id="CHEBI:29105"/>
    </cofactor>
    <text evidence="6">Binds 1 zinc ion per subunit.</text>
</comment>
<accession>A0A561EXK4</accession>
<evidence type="ECO:0000256" key="1">
    <source>
        <dbReference type="ARBA" id="ARBA00022670"/>
    </source>
</evidence>